<dbReference type="EMBL" id="CP048409">
    <property type="protein sequence ID" value="QIA07255.1"/>
    <property type="molecule type" value="Genomic_DNA"/>
</dbReference>
<dbReference type="RefSeq" id="WP_163345182.1">
    <property type="nucleotide sequence ID" value="NZ_CP048409.1"/>
</dbReference>
<gene>
    <name evidence="5" type="ORF">G0Q07_05735</name>
</gene>
<accession>A0A6C0RBX0</accession>
<dbReference type="Gene3D" id="2.60.120.200">
    <property type="match status" value="1"/>
</dbReference>
<dbReference type="KEGG" id="drc:G0Q07_05735"/>
<evidence type="ECO:0000256" key="1">
    <source>
        <dbReference type="ARBA" id="ARBA00022729"/>
    </source>
</evidence>
<feature type="signal peptide" evidence="3">
    <location>
        <begin position="1"/>
        <end position="19"/>
    </location>
</feature>
<proteinExistence type="predicted"/>
<dbReference type="SUPFAM" id="SSF49899">
    <property type="entry name" value="Concanavalin A-like lectins/glucanases"/>
    <property type="match status" value="1"/>
</dbReference>
<evidence type="ECO:0000313" key="6">
    <source>
        <dbReference type="Proteomes" id="UP000474630"/>
    </source>
</evidence>
<keyword evidence="1 3" id="KW-0732">Signal</keyword>
<keyword evidence="6" id="KW-1185">Reference proteome</keyword>
<dbReference type="InterPro" id="IPR013320">
    <property type="entry name" value="ConA-like_dom_sf"/>
</dbReference>
<dbReference type="GO" id="GO:0004553">
    <property type="term" value="F:hydrolase activity, hydrolyzing O-glycosyl compounds"/>
    <property type="evidence" value="ECO:0007669"/>
    <property type="project" value="UniProtKB-ARBA"/>
</dbReference>
<evidence type="ECO:0000256" key="3">
    <source>
        <dbReference type="SAM" id="SignalP"/>
    </source>
</evidence>
<reference evidence="5 6" key="1">
    <citation type="submission" date="2020-02" db="EMBL/GenBank/DDBJ databases">
        <title>Genome sequencing for Draconibacterium sp. strain M1.</title>
        <authorList>
            <person name="Park S.-J."/>
        </authorList>
    </citation>
    <scope>NUCLEOTIDE SEQUENCE [LARGE SCALE GENOMIC DNA]</scope>
    <source>
        <strain evidence="5 6">M1</strain>
    </source>
</reference>
<keyword evidence="2" id="KW-1015">Disulfide bond</keyword>
<name>A0A6C0RBX0_9BACT</name>
<dbReference type="Gene3D" id="2.160.20.110">
    <property type="match status" value="1"/>
</dbReference>
<evidence type="ECO:0000313" key="5">
    <source>
        <dbReference type="EMBL" id="QIA07255.1"/>
    </source>
</evidence>
<feature type="domain" description="LamG-like jellyroll fold" evidence="4">
    <location>
        <begin position="49"/>
        <end position="188"/>
    </location>
</feature>
<feature type="chain" id="PRO_5025613212" evidence="3">
    <location>
        <begin position="20"/>
        <end position="666"/>
    </location>
</feature>
<evidence type="ECO:0000256" key="2">
    <source>
        <dbReference type="ARBA" id="ARBA00023157"/>
    </source>
</evidence>
<dbReference type="InterPro" id="IPR006558">
    <property type="entry name" value="LamG-like"/>
</dbReference>
<dbReference type="SMART" id="SM00560">
    <property type="entry name" value="LamGL"/>
    <property type="match status" value="1"/>
</dbReference>
<dbReference type="Proteomes" id="UP000474630">
    <property type="component" value="Chromosome"/>
</dbReference>
<protein>
    <submittedName>
        <fullName evidence="5">LamG domain-containing protein</fullName>
    </submittedName>
</protein>
<evidence type="ECO:0000259" key="4">
    <source>
        <dbReference type="SMART" id="SM00560"/>
    </source>
</evidence>
<sequence length="666" mass="70972">MKKYLLLILFTCFFAFAQAQPFGSSALWFDDLNDYVSANSVSAAMSSQGAMTLEAWIYPESFETQDFVLTFHAAAPDYDNRILLGLKSGVLVAGYKTPSSLDISSYGTNTLPLNQWSHIAWTIAANGSSVVYLNGVIEIDTFTVDVGAWPESEGTFSIGQDYDGENTTDHFHGLIDEVRVWNVVRTQTEIQNNRSDVLSNPTGETNLVAYFTFDDTSSGTLTDESVNSNTGTLHFYDGGDGTPENAYQIASVTDLVYLSQHTGDWNKNFLQTANIDFGSDETVVDWNGDGIVGDAADANGFFPLGSSYPSTSKFTGNYDGQEYSISNLYVNRTGSYNGLFGYNDGATLKRIILLNALVNGGDYTALLVGNDINGIIESCLVSGTINGSNYIGGLVGQANNVSYNRCAANNITINAVSYIGGLIGNVNNTASNITNSYATGIINSGVSYVGGLIGNFWSPSAVTVNKCYASVSSGNKGFIGFASDYNNVSNSYWDVEVDGINGNSSGDTNYGAIGKNTAEMKNASTFTSWDFTEETGDWQIENDYYISYPYLQAFTYDAPGASPEINPIPGLATTPVTWTGATDSDWNTASNWNPAVVPTANVDATIPASGVTNFPVVNSATTAAVKNLTNNSTTNNAITVQAGGKLTVNGVYTAVNGAKIKVTGAQ</sequence>
<dbReference type="Pfam" id="PF13385">
    <property type="entry name" value="Laminin_G_3"/>
    <property type="match status" value="1"/>
</dbReference>
<dbReference type="GO" id="GO:0005975">
    <property type="term" value="P:carbohydrate metabolic process"/>
    <property type="evidence" value="ECO:0007669"/>
    <property type="project" value="UniProtKB-ARBA"/>
</dbReference>
<dbReference type="AlphaFoldDB" id="A0A6C0RBX0"/>
<organism evidence="5 6">
    <name type="scientific">Draconibacterium halophilum</name>
    <dbReference type="NCBI Taxonomy" id="2706887"/>
    <lineage>
        <taxon>Bacteria</taxon>
        <taxon>Pseudomonadati</taxon>
        <taxon>Bacteroidota</taxon>
        <taxon>Bacteroidia</taxon>
        <taxon>Marinilabiliales</taxon>
        <taxon>Prolixibacteraceae</taxon>
        <taxon>Draconibacterium</taxon>
    </lineage>
</organism>